<name>Q0D1M3_ASPTN</name>
<evidence type="ECO:0000313" key="1">
    <source>
        <dbReference type="EMBL" id="EAU38807.1"/>
    </source>
</evidence>
<dbReference type="Proteomes" id="UP000007963">
    <property type="component" value="Unassembled WGS sequence"/>
</dbReference>
<gene>
    <name evidence="1" type="ORF">ATEG_00161</name>
</gene>
<dbReference type="EMBL" id="CH476594">
    <property type="protein sequence ID" value="EAU38807.1"/>
    <property type="molecule type" value="Genomic_DNA"/>
</dbReference>
<dbReference type="PANTHER" id="PTHR36986">
    <property type="entry name" value="UPF0643 PROTEIN PB2B2.08"/>
    <property type="match status" value="1"/>
</dbReference>
<dbReference type="OrthoDB" id="2140489at2759"/>
<organism evidence="1 2">
    <name type="scientific">Aspergillus terreus (strain NIH 2624 / FGSC A1156)</name>
    <dbReference type="NCBI Taxonomy" id="341663"/>
    <lineage>
        <taxon>Eukaryota</taxon>
        <taxon>Fungi</taxon>
        <taxon>Dikarya</taxon>
        <taxon>Ascomycota</taxon>
        <taxon>Pezizomycotina</taxon>
        <taxon>Eurotiomycetes</taxon>
        <taxon>Eurotiomycetidae</taxon>
        <taxon>Eurotiales</taxon>
        <taxon>Aspergillaceae</taxon>
        <taxon>Aspergillus</taxon>
        <taxon>Aspergillus subgen. Circumdati</taxon>
    </lineage>
</organism>
<dbReference type="STRING" id="341663.Q0D1M3"/>
<protein>
    <submittedName>
        <fullName evidence="1">Uncharacterized protein</fullName>
    </submittedName>
</protein>
<dbReference type="PANTHER" id="PTHR36986:SF1">
    <property type="entry name" value="UPF0643 PROTEIN PB2B2.08"/>
    <property type="match status" value="1"/>
</dbReference>
<dbReference type="RefSeq" id="XP_001210247.1">
    <property type="nucleotide sequence ID" value="XM_001210247.1"/>
</dbReference>
<evidence type="ECO:0000313" key="2">
    <source>
        <dbReference type="Proteomes" id="UP000007963"/>
    </source>
</evidence>
<dbReference type="VEuPathDB" id="FungiDB:ATEG_00161"/>
<sequence>MEVEHPSNALPTKQSLEGHLFPDVNPIISPTDSLTIGAHVQDATSDTIIPNDNHLIASPYTDQAHLLDLTTLERPNQLLARALCSVPSRSRRKWRSAKVLVRNDECEQRELSYVFVIPFPLKSVRVGSTDTAMTGIWRSQRDARLGGTGPWHQRARTAIDEFYERITLTRLKLEIGDDVKSWVFSEWKDEIEGDI</sequence>
<accession>Q0D1M3</accession>
<dbReference type="HOGENOM" id="CLU_1396023_0_0_1"/>
<reference evidence="2" key="1">
    <citation type="submission" date="2005-09" db="EMBL/GenBank/DDBJ databases">
        <title>Annotation of the Aspergillus terreus NIH2624 genome.</title>
        <authorList>
            <person name="Birren B.W."/>
            <person name="Lander E.S."/>
            <person name="Galagan J.E."/>
            <person name="Nusbaum C."/>
            <person name="Devon K."/>
            <person name="Henn M."/>
            <person name="Ma L.-J."/>
            <person name="Jaffe D.B."/>
            <person name="Butler J."/>
            <person name="Alvarez P."/>
            <person name="Gnerre S."/>
            <person name="Grabherr M."/>
            <person name="Kleber M."/>
            <person name="Mauceli E.W."/>
            <person name="Brockman W."/>
            <person name="Rounsley S."/>
            <person name="Young S.K."/>
            <person name="LaButti K."/>
            <person name="Pushparaj V."/>
            <person name="DeCaprio D."/>
            <person name="Crawford M."/>
            <person name="Koehrsen M."/>
            <person name="Engels R."/>
            <person name="Montgomery P."/>
            <person name="Pearson M."/>
            <person name="Howarth C."/>
            <person name="Larson L."/>
            <person name="Luoma S."/>
            <person name="White J."/>
            <person name="Alvarado L."/>
            <person name="Kodira C.D."/>
            <person name="Zeng Q."/>
            <person name="Oleary S."/>
            <person name="Yandava C."/>
            <person name="Denning D.W."/>
            <person name="Nierman W.C."/>
            <person name="Milne T."/>
            <person name="Madden K."/>
        </authorList>
    </citation>
    <scope>NUCLEOTIDE SEQUENCE [LARGE SCALE GENOMIC DNA]</scope>
    <source>
        <strain evidence="2">NIH 2624 / FGSC A1156</strain>
    </source>
</reference>
<dbReference type="GeneID" id="4354918"/>
<dbReference type="AlphaFoldDB" id="Q0D1M3"/>
<proteinExistence type="predicted"/>